<gene>
    <name evidence="1" type="ORF">CH371_05245</name>
</gene>
<evidence type="ECO:0000313" key="1">
    <source>
        <dbReference type="EMBL" id="PJZ67429.1"/>
    </source>
</evidence>
<protein>
    <submittedName>
        <fullName evidence="1">DUF2191 domain-containing protein</fullName>
    </submittedName>
</protein>
<dbReference type="EMBL" id="NPDT01000001">
    <property type="protein sequence ID" value="PJZ67429.1"/>
    <property type="molecule type" value="Genomic_DNA"/>
</dbReference>
<sequence>MLAAKTTLYIPDELFHSAQMYTGIREKTRLVQEGLKALIREKSAERLALLGGTDPKAEGPIRKKTGK</sequence>
<dbReference type="Proteomes" id="UP000231912">
    <property type="component" value="Unassembled WGS sequence"/>
</dbReference>
<reference evidence="1 2" key="1">
    <citation type="submission" date="2017-07" db="EMBL/GenBank/DDBJ databases">
        <title>Leptospira spp. isolated from tropical soils.</title>
        <authorList>
            <person name="Thibeaux R."/>
            <person name="Iraola G."/>
            <person name="Ferres I."/>
            <person name="Bierque E."/>
            <person name="Girault D."/>
            <person name="Soupe-Gilbert M.-E."/>
            <person name="Picardeau M."/>
            <person name="Goarant C."/>
        </authorList>
    </citation>
    <scope>NUCLEOTIDE SEQUENCE [LARGE SCALE GENOMIC DNA]</scope>
    <source>
        <strain evidence="1 2">FH2-C-A2</strain>
    </source>
</reference>
<evidence type="ECO:0000313" key="2">
    <source>
        <dbReference type="Proteomes" id="UP000231912"/>
    </source>
</evidence>
<dbReference type="Pfam" id="PF09957">
    <property type="entry name" value="VapB_antitoxin"/>
    <property type="match status" value="1"/>
</dbReference>
<comment type="caution">
    <text evidence="1">The sequence shown here is derived from an EMBL/GenBank/DDBJ whole genome shotgun (WGS) entry which is preliminary data.</text>
</comment>
<dbReference type="InterPro" id="IPR019239">
    <property type="entry name" value="VapB_antitoxin"/>
</dbReference>
<dbReference type="RefSeq" id="WP_100758337.1">
    <property type="nucleotide sequence ID" value="NZ_NPDT01000001.1"/>
</dbReference>
<proteinExistence type="predicted"/>
<organism evidence="1 2">
    <name type="scientific">Leptospira wolffii</name>
    <dbReference type="NCBI Taxonomy" id="409998"/>
    <lineage>
        <taxon>Bacteria</taxon>
        <taxon>Pseudomonadati</taxon>
        <taxon>Spirochaetota</taxon>
        <taxon>Spirochaetia</taxon>
        <taxon>Leptospirales</taxon>
        <taxon>Leptospiraceae</taxon>
        <taxon>Leptospira</taxon>
    </lineage>
</organism>
<dbReference type="AlphaFoldDB" id="A0A2M9ZG68"/>
<accession>A0A2M9ZG68</accession>
<name>A0A2M9ZG68_9LEPT</name>